<gene>
    <name evidence="3" type="ORF">AUJ27_03660</name>
</gene>
<dbReference type="GO" id="GO:0000287">
    <property type="term" value="F:magnesium ion binding"/>
    <property type="evidence" value="ECO:0007669"/>
    <property type="project" value="UniProtKB-UniRule"/>
</dbReference>
<organism evidence="3 4">
    <name type="scientific">Candidatus Falkowbacteria bacterium CG1_02_37_44</name>
    <dbReference type="NCBI Taxonomy" id="1805146"/>
    <lineage>
        <taxon>Bacteria</taxon>
        <taxon>Candidatus Falkowiibacteriota</taxon>
    </lineage>
</organism>
<feature type="binding site" evidence="2">
    <location>
        <position position="201"/>
    </location>
    <ligand>
        <name>Mg(2+)</name>
        <dbReference type="ChEBI" id="CHEBI:18420"/>
    </ligand>
</feature>
<feature type="binding site" evidence="2">
    <location>
        <begin position="63"/>
        <end position="65"/>
    </location>
    <ligand>
        <name>substrate</name>
    </ligand>
</feature>
<feature type="binding site" evidence="2">
    <location>
        <position position="182"/>
    </location>
    <ligand>
        <name>substrate</name>
    </ligand>
</feature>
<evidence type="ECO:0000256" key="2">
    <source>
        <dbReference type="HAMAP-Rule" id="MF_01139"/>
    </source>
</evidence>
<feature type="binding site" evidence="2">
    <location>
        <position position="18"/>
    </location>
    <ligand>
        <name>Mg(2+)</name>
        <dbReference type="ChEBI" id="CHEBI:18420"/>
    </ligand>
</feature>
<dbReference type="GO" id="GO:0045547">
    <property type="term" value="F:ditrans,polycis-polyprenyl diphosphate synthase [(2E,6E)-farnesyl diphosphate specific] activity"/>
    <property type="evidence" value="ECO:0007669"/>
    <property type="project" value="TreeGrafter"/>
</dbReference>
<comment type="subunit">
    <text evidence="2">Homodimer.</text>
</comment>
<feature type="active site" description="Proton acceptor" evidence="2">
    <location>
        <position position="66"/>
    </location>
</feature>
<feature type="binding site" evidence="2">
    <location>
        <position position="23"/>
    </location>
    <ligand>
        <name>substrate</name>
    </ligand>
</feature>
<evidence type="ECO:0000256" key="1">
    <source>
        <dbReference type="ARBA" id="ARBA00022679"/>
    </source>
</evidence>
<feature type="binding site" evidence="2">
    <location>
        <position position="67"/>
    </location>
    <ligand>
        <name>substrate</name>
    </ligand>
</feature>
<dbReference type="EMBL" id="MNUU01000071">
    <property type="protein sequence ID" value="OIO06719.1"/>
    <property type="molecule type" value="Genomic_DNA"/>
</dbReference>
<evidence type="ECO:0000313" key="3">
    <source>
        <dbReference type="EMBL" id="OIO06719.1"/>
    </source>
</evidence>
<sequence>MENKNKKIIPNHVGIIMDGNRRWARERNLPTLEGHHKGYEKMKQSFDWFFSRGIKIISIFVFSTENWNRSRAEVNYLMKLLKKAIDEETAKLVEKNYKVLISGRIDELPGDLPESCHNIIDKTKNGSAGIINICLNYGGRAEIVDAVKKMIKNKIEIKQVHEGMIRKYLYNGQLADPDIIVRTSGERRLSGFQLWQSAYSELYFMEKYWPDFEERDVDIIIEEYNSRTRRFRGDE</sequence>
<feature type="binding site" evidence="2">
    <location>
        <position position="35"/>
    </location>
    <ligand>
        <name>substrate</name>
    </ligand>
</feature>
<comment type="caution">
    <text evidence="3">The sequence shown here is derived from an EMBL/GenBank/DDBJ whole genome shotgun (WGS) entry which is preliminary data.</text>
</comment>
<dbReference type="GO" id="GO:0016094">
    <property type="term" value="P:polyprenol biosynthetic process"/>
    <property type="evidence" value="ECO:0007669"/>
    <property type="project" value="TreeGrafter"/>
</dbReference>
<keyword evidence="2" id="KW-0479">Metal-binding</keyword>
<reference evidence="3 4" key="1">
    <citation type="journal article" date="2016" name="Environ. Microbiol.">
        <title>Genomic resolution of a cold subsurface aquifer community provides metabolic insights for novel microbes adapted to high CO concentrations.</title>
        <authorList>
            <person name="Probst A.J."/>
            <person name="Castelle C.J."/>
            <person name="Singh A."/>
            <person name="Brown C.T."/>
            <person name="Anantharaman K."/>
            <person name="Sharon I."/>
            <person name="Hug L.A."/>
            <person name="Burstein D."/>
            <person name="Emerson J.B."/>
            <person name="Thomas B.C."/>
            <person name="Banfield J.F."/>
        </authorList>
    </citation>
    <scope>NUCLEOTIDE SEQUENCE [LARGE SCALE GENOMIC DNA]</scope>
    <source>
        <strain evidence="3">CG1_02_37_44</strain>
    </source>
</reference>
<dbReference type="AlphaFoldDB" id="A0A1J4T927"/>
<keyword evidence="1 2" id="KW-0808">Transferase</keyword>
<feature type="binding site" evidence="2">
    <location>
        <begin position="188"/>
        <end position="190"/>
    </location>
    <ligand>
        <name>substrate</name>
    </ligand>
</feature>
<feature type="binding site" evidence="2">
    <location>
        <position position="69"/>
    </location>
    <ligand>
        <name>substrate</name>
    </ligand>
</feature>
<proteinExistence type="inferred from homology"/>
<dbReference type="InterPro" id="IPR001441">
    <property type="entry name" value="UPP_synth-like"/>
</dbReference>
<feature type="active site" evidence="2">
    <location>
        <position position="18"/>
    </location>
</feature>
<comment type="function">
    <text evidence="2">Catalyzes the condensation of isopentenyl diphosphate (IPP) with allylic pyrophosphates generating different type of terpenoids.</text>
</comment>
<protein>
    <recommendedName>
        <fullName evidence="2">Isoprenyl transferase</fullName>
        <ecNumber evidence="2">2.5.1.-</ecNumber>
    </recommendedName>
</protein>
<accession>A0A1J4T927</accession>
<dbReference type="PANTHER" id="PTHR10291:SF0">
    <property type="entry name" value="DEHYDRODOLICHYL DIPHOSPHATE SYNTHASE 2"/>
    <property type="match status" value="1"/>
</dbReference>
<dbReference type="CDD" id="cd00475">
    <property type="entry name" value="Cis_IPPS"/>
    <property type="match status" value="1"/>
</dbReference>
<dbReference type="Proteomes" id="UP000183192">
    <property type="component" value="Unassembled WGS sequence"/>
</dbReference>
<dbReference type="EC" id="2.5.1.-" evidence="2"/>
<dbReference type="PANTHER" id="PTHR10291">
    <property type="entry name" value="DEHYDRODOLICHYL DIPHOSPHATE SYNTHASE FAMILY MEMBER"/>
    <property type="match status" value="1"/>
</dbReference>
<dbReference type="HAMAP" id="MF_01139">
    <property type="entry name" value="ISPT"/>
    <property type="match status" value="1"/>
</dbReference>
<evidence type="ECO:0000313" key="4">
    <source>
        <dbReference type="Proteomes" id="UP000183192"/>
    </source>
</evidence>
<comment type="cofactor">
    <cofactor evidence="2">
        <name>Mg(2+)</name>
        <dbReference type="ChEBI" id="CHEBI:18420"/>
    </cofactor>
    <text evidence="2">Binds 2 magnesium ions per subunit.</text>
</comment>
<dbReference type="STRING" id="1805146.AUJ27_03660"/>
<comment type="similarity">
    <text evidence="2">Belongs to the UPP synthase family.</text>
</comment>
<comment type="caution">
    <text evidence="2">Lacks conserved residue(s) required for the propagation of feature annotation.</text>
</comment>
<keyword evidence="2" id="KW-0460">Magnesium</keyword>
<dbReference type="NCBIfam" id="TIGR00055">
    <property type="entry name" value="uppS"/>
    <property type="match status" value="1"/>
</dbReference>
<dbReference type="Pfam" id="PF01255">
    <property type="entry name" value="Prenyltransf"/>
    <property type="match status" value="1"/>
</dbReference>
<dbReference type="Gene3D" id="3.40.1180.10">
    <property type="entry name" value="Decaprenyl diphosphate synthase-like"/>
    <property type="match status" value="1"/>
</dbReference>
<name>A0A1J4T927_9BACT</name>
<dbReference type="SUPFAM" id="SSF64005">
    <property type="entry name" value="Undecaprenyl diphosphate synthase"/>
    <property type="match status" value="1"/>
</dbReference>
<feature type="binding site" evidence="2">
    <location>
        <begin position="19"/>
        <end position="22"/>
    </location>
    <ligand>
        <name>substrate</name>
    </ligand>
</feature>
<dbReference type="InterPro" id="IPR036424">
    <property type="entry name" value="UPP_synth-like_sf"/>
</dbReference>